<dbReference type="OrthoDB" id="6354171at2759"/>
<evidence type="ECO:0000256" key="4">
    <source>
        <dbReference type="ARBA" id="ARBA00022833"/>
    </source>
</evidence>
<dbReference type="Pfam" id="PF22995">
    <property type="entry name" value="C2CH-3rd_BIRD-IDD"/>
    <property type="match status" value="1"/>
</dbReference>
<comment type="function">
    <text evidence="7">Transcription activator that acts as a flowering master switch in both long and short days, independently of the circadian clock. Promotes flowering upstream of HD1 by up-regulating FTL1, FTL4, FTL5, FTL6, EHD1, HD3A and RFT1. Seems to repress FTL11 expression. May recognize the consensus motif 5'-TTTGTCGTAAT-3' in target gene promoters.</text>
</comment>
<dbReference type="PANTHER" id="PTHR10593:SF211">
    <property type="entry name" value="C2H2-TYPE DOMAIN-CONTAINING PROTEIN"/>
    <property type="match status" value="1"/>
</dbReference>
<dbReference type="PROSITE" id="PS00028">
    <property type="entry name" value="ZINC_FINGER_C2H2_1"/>
    <property type="match status" value="1"/>
</dbReference>
<evidence type="ECO:0000256" key="10">
    <source>
        <dbReference type="PROSITE-ProRule" id="PRU00042"/>
    </source>
</evidence>
<reference evidence="13 14" key="1">
    <citation type="submission" date="2020-08" db="EMBL/GenBank/DDBJ databases">
        <title>Plant Genome Project.</title>
        <authorList>
            <person name="Zhang R.-G."/>
        </authorList>
    </citation>
    <scope>NUCLEOTIDE SEQUENCE [LARGE SCALE GENOMIC DNA]</scope>
    <source>
        <tissue evidence="13">Rhizome</tissue>
    </source>
</reference>
<dbReference type="EMBL" id="JACMSC010000016">
    <property type="protein sequence ID" value="KAG6483811.1"/>
    <property type="molecule type" value="Genomic_DNA"/>
</dbReference>
<dbReference type="FunFam" id="3.30.160.60:FF:000554">
    <property type="entry name" value="protein indeterminate-domain 12-like"/>
    <property type="match status" value="1"/>
</dbReference>
<feature type="domain" description="C2H2-type" evidence="12">
    <location>
        <begin position="72"/>
        <end position="94"/>
    </location>
</feature>
<dbReference type="InterPro" id="IPR055187">
    <property type="entry name" value="C2CH-3rd_BIRD-IDD"/>
</dbReference>
<dbReference type="GO" id="GO:0005634">
    <property type="term" value="C:nucleus"/>
    <property type="evidence" value="ECO:0007669"/>
    <property type="project" value="TreeGrafter"/>
</dbReference>
<gene>
    <name evidence="13" type="ORF">ZIOFF_060511</name>
</gene>
<protein>
    <recommendedName>
        <fullName evidence="8">Protein EARLY HEADING DATE 2</fullName>
    </recommendedName>
    <alternativeName>
        <fullName evidence="9">Protein RICE INDETERMINATE 1</fullName>
    </alternativeName>
</protein>
<evidence type="ECO:0000313" key="13">
    <source>
        <dbReference type="EMBL" id="KAG6483811.1"/>
    </source>
</evidence>
<dbReference type="Proteomes" id="UP000734854">
    <property type="component" value="Unassembled WGS sequence"/>
</dbReference>
<accession>A0A8J5KHS7</accession>
<evidence type="ECO:0000256" key="6">
    <source>
        <dbReference type="ARBA" id="ARBA00023163"/>
    </source>
</evidence>
<name>A0A8J5KHS7_ZINOF</name>
<dbReference type="GO" id="GO:0008270">
    <property type="term" value="F:zinc ion binding"/>
    <property type="evidence" value="ECO:0007669"/>
    <property type="project" value="UniProtKB-KW"/>
</dbReference>
<organism evidence="13 14">
    <name type="scientific">Zingiber officinale</name>
    <name type="common">Ginger</name>
    <name type="synonym">Amomum zingiber</name>
    <dbReference type="NCBI Taxonomy" id="94328"/>
    <lineage>
        <taxon>Eukaryota</taxon>
        <taxon>Viridiplantae</taxon>
        <taxon>Streptophyta</taxon>
        <taxon>Embryophyta</taxon>
        <taxon>Tracheophyta</taxon>
        <taxon>Spermatophyta</taxon>
        <taxon>Magnoliopsida</taxon>
        <taxon>Liliopsida</taxon>
        <taxon>Zingiberales</taxon>
        <taxon>Zingiberaceae</taxon>
        <taxon>Zingiber</taxon>
    </lineage>
</organism>
<evidence type="ECO:0000256" key="5">
    <source>
        <dbReference type="ARBA" id="ARBA00023015"/>
    </source>
</evidence>
<dbReference type="Pfam" id="PF22996">
    <property type="entry name" value="C2H2-2nd_BIRD-IDD"/>
    <property type="match status" value="1"/>
</dbReference>
<dbReference type="GO" id="GO:0003700">
    <property type="term" value="F:DNA-binding transcription factor activity"/>
    <property type="evidence" value="ECO:0007669"/>
    <property type="project" value="TreeGrafter"/>
</dbReference>
<dbReference type="PROSITE" id="PS50157">
    <property type="entry name" value="ZINC_FINGER_C2H2_2"/>
    <property type="match status" value="1"/>
</dbReference>
<keyword evidence="3 10" id="KW-0863">Zinc-finger</keyword>
<dbReference type="AlphaFoldDB" id="A0A8J5KHS7"/>
<evidence type="ECO:0000256" key="2">
    <source>
        <dbReference type="ARBA" id="ARBA00022737"/>
    </source>
</evidence>
<evidence type="ECO:0000256" key="8">
    <source>
        <dbReference type="ARBA" id="ARBA00072973"/>
    </source>
</evidence>
<evidence type="ECO:0000313" key="14">
    <source>
        <dbReference type="Proteomes" id="UP000734854"/>
    </source>
</evidence>
<evidence type="ECO:0000256" key="7">
    <source>
        <dbReference type="ARBA" id="ARBA00059785"/>
    </source>
</evidence>
<dbReference type="Pfam" id="PF22992">
    <property type="entry name" value="C2CH-4th_BIRD-IDD"/>
    <property type="match status" value="1"/>
</dbReference>
<keyword evidence="2" id="KW-0677">Repeat</keyword>
<feature type="region of interest" description="Disordered" evidence="11">
    <location>
        <begin position="1"/>
        <end position="56"/>
    </location>
</feature>
<keyword evidence="14" id="KW-1185">Reference proteome</keyword>
<dbReference type="InterPro" id="IPR031140">
    <property type="entry name" value="IDD1-16"/>
</dbReference>
<dbReference type="InterPro" id="IPR013087">
    <property type="entry name" value="Znf_C2H2_type"/>
</dbReference>
<evidence type="ECO:0000256" key="3">
    <source>
        <dbReference type="ARBA" id="ARBA00022771"/>
    </source>
</evidence>
<dbReference type="InterPro" id="IPR055185">
    <property type="entry name" value="C2CH-4th_BIRD-IDD"/>
</dbReference>
<sequence>MSNVTGDGTGSFSSGGKSAGEDGVHERSHADVSAARPPPPPAKKKRNPPGTPDPNAEVIALSPKTLMATNRFVCEICGKGFQRDQNLQLHRRGHNLPWKLRQRSSDEVAKKRVYVCPEPTCVHHSPGRALGDLTGIKKHFCRKHGEKKWKCDKCDKKYAVPSDWKAHAKICGTREYKCDCGTVFARRDSFVTHRAFCDVLARETSDELMNQPLMAAMASDLRAQGPIAGFKGLLAVADHLVPPSRDMAAGMLSSFMPNMPPAPSSYCGLDEALLLKLPEESSALMSATALLQKAAQIGATVAGGANRGAMASLLGGCQFFGPAMNEVGAIAGDGSTLNHVGRCGSGDVMTVDFLGIEGERRLHMQRQGLEFEGALHQRRMMETLHGLQQQLSTEMENAPLWYL</sequence>
<proteinExistence type="predicted"/>
<evidence type="ECO:0000256" key="11">
    <source>
        <dbReference type="SAM" id="MobiDB-lite"/>
    </source>
</evidence>
<dbReference type="PANTHER" id="PTHR10593">
    <property type="entry name" value="SERINE/THREONINE-PROTEIN KINASE RIO"/>
    <property type="match status" value="1"/>
</dbReference>
<evidence type="ECO:0000256" key="9">
    <source>
        <dbReference type="ARBA" id="ARBA00083437"/>
    </source>
</evidence>
<keyword evidence="1" id="KW-0479">Metal-binding</keyword>
<dbReference type="SMART" id="SM00355">
    <property type="entry name" value="ZnF_C2H2"/>
    <property type="match status" value="3"/>
</dbReference>
<keyword evidence="6" id="KW-0804">Transcription</keyword>
<comment type="caution">
    <text evidence="13">The sequence shown here is derived from an EMBL/GenBank/DDBJ whole genome shotgun (WGS) entry which is preliminary data.</text>
</comment>
<evidence type="ECO:0000256" key="1">
    <source>
        <dbReference type="ARBA" id="ARBA00022723"/>
    </source>
</evidence>
<dbReference type="InterPro" id="IPR055186">
    <property type="entry name" value="C2H2-2nd_BIRD-IDD"/>
</dbReference>
<keyword evidence="5" id="KW-0805">Transcription regulation</keyword>
<feature type="compositionally biased region" description="Basic and acidic residues" evidence="11">
    <location>
        <begin position="19"/>
        <end position="30"/>
    </location>
</feature>
<evidence type="ECO:0000259" key="12">
    <source>
        <dbReference type="PROSITE" id="PS50157"/>
    </source>
</evidence>
<keyword evidence="4" id="KW-0862">Zinc</keyword>
<dbReference type="Pfam" id="PF00096">
    <property type="entry name" value="zf-C2H2"/>
    <property type="match status" value="1"/>
</dbReference>
<dbReference type="FunFam" id="3.30.160.60:FF:000131">
    <property type="entry name" value="protein indeterminate-domain 5, chloroplastic-like"/>
    <property type="match status" value="1"/>
</dbReference>